<reference evidence="4 5" key="1">
    <citation type="journal article" date="2015" name="Infect. Genet. Evol.">
        <title>Genomic sequences of six botulinum neurotoxin-producing strains representing three clostridial species illustrate the mobility and diversity of botulinum neurotoxin genes.</title>
        <authorList>
            <person name="Smith T.J."/>
            <person name="Hill K.K."/>
            <person name="Xie G."/>
            <person name="Foley B.T."/>
            <person name="Williamson C.H."/>
            <person name="Foster J.T."/>
            <person name="Johnson S.L."/>
            <person name="Chertkov O."/>
            <person name="Teshima H."/>
            <person name="Gibbons H.S."/>
            <person name="Johnsky L.A."/>
            <person name="Karavis M.A."/>
            <person name="Smith L.A."/>
        </authorList>
    </citation>
    <scope>NUCLEOTIDE SEQUENCE [LARGE SCALE GENOMIC DNA]</scope>
    <source>
        <strain evidence="4">Sullivan</strain>
    </source>
</reference>
<dbReference type="PROSITE" id="PS50937">
    <property type="entry name" value="HTH_MERR_2"/>
    <property type="match status" value="1"/>
</dbReference>
<dbReference type="InterPro" id="IPR000551">
    <property type="entry name" value="MerR-type_HTH_dom"/>
</dbReference>
<dbReference type="EMBL" id="CP006905">
    <property type="protein sequence ID" value="AIY83911.1"/>
    <property type="molecule type" value="Genomic_DNA"/>
</dbReference>
<protein>
    <submittedName>
        <fullName evidence="4">MerR regulatory family protein</fullName>
    </submittedName>
</protein>
<accession>A0A0A7FYL3</accession>
<evidence type="ECO:0000256" key="2">
    <source>
        <dbReference type="SAM" id="Coils"/>
    </source>
</evidence>
<dbReference type="HOGENOM" id="CLU_060077_8_0_9"/>
<dbReference type="InterPro" id="IPR009061">
    <property type="entry name" value="DNA-bd_dom_put_sf"/>
</dbReference>
<dbReference type="RefSeq" id="WP_039314690.1">
    <property type="nucleotide sequence ID" value="NZ_CP006905.1"/>
</dbReference>
<feature type="domain" description="HTH merR-type" evidence="3">
    <location>
        <begin position="2"/>
        <end position="71"/>
    </location>
</feature>
<dbReference type="PANTHER" id="PTHR30204:SF82">
    <property type="entry name" value="TRANSCRIPTIONAL REGULATOR, MERR FAMILY"/>
    <property type="match status" value="1"/>
</dbReference>
<dbReference type="AlphaFoldDB" id="A0A0A7FYL3"/>
<keyword evidence="5" id="KW-1185">Reference proteome</keyword>
<keyword evidence="1" id="KW-0238">DNA-binding</keyword>
<keyword evidence="2" id="KW-0175">Coiled coil</keyword>
<dbReference type="SUPFAM" id="SSF46955">
    <property type="entry name" value="Putative DNA-binding domain"/>
    <property type="match status" value="1"/>
</dbReference>
<dbReference type="Proteomes" id="UP000030635">
    <property type="component" value="Chromosome"/>
</dbReference>
<dbReference type="GO" id="GO:0003677">
    <property type="term" value="F:DNA binding"/>
    <property type="evidence" value="ECO:0007669"/>
    <property type="project" value="UniProtKB-KW"/>
</dbReference>
<dbReference type="Pfam" id="PF13411">
    <property type="entry name" value="MerR_1"/>
    <property type="match status" value="1"/>
</dbReference>
<sequence length="134" mass="15862">MKFSISEVAKKMNLSVSTIRYYDKEGLLPFIERTDSGYRIFSESDIKMLEIIECLKHTGMSIKDIKSFSNWVKDGDYSLEQRYEMFLERKKVVEAQIQELQKSLDLINHKCWYYKTALEAGTENIHKNKSCHDY</sequence>
<dbReference type="PANTHER" id="PTHR30204">
    <property type="entry name" value="REDOX-CYCLING DRUG-SENSING TRANSCRIPTIONAL ACTIVATOR SOXR"/>
    <property type="match status" value="1"/>
</dbReference>
<name>A0A0A7FYL3_9CLOT</name>
<dbReference type="InterPro" id="IPR047057">
    <property type="entry name" value="MerR_fam"/>
</dbReference>
<evidence type="ECO:0000313" key="5">
    <source>
        <dbReference type="Proteomes" id="UP000030635"/>
    </source>
</evidence>
<proteinExistence type="predicted"/>
<evidence type="ECO:0000259" key="3">
    <source>
        <dbReference type="PROSITE" id="PS50937"/>
    </source>
</evidence>
<gene>
    <name evidence="4" type="ORF">U729_2135</name>
</gene>
<dbReference type="GO" id="GO:0003700">
    <property type="term" value="F:DNA-binding transcription factor activity"/>
    <property type="evidence" value="ECO:0007669"/>
    <property type="project" value="InterPro"/>
</dbReference>
<dbReference type="PRINTS" id="PR00040">
    <property type="entry name" value="HTHMERR"/>
</dbReference>
<organism evidence="4 5">
    <name type="scientific">Clostridium baratii str. Sullivan</name>
    <dbReference type="NCBI Taxonomy" id="1415775"/>
    <lineage>
        <taxon>Bacteria</taxon>
        <taxon>Bacillati</taxon>
        <taxon>Bacillota</taxon>
        <taxon>Clostridia</taxon>
        <taxon>Eubacteriales</taxon>
        <taxon>Clostridiaceae</taxon>
        <taxon>Clostridium</taxon>
    </lineage>
</organism>
<dbReference type="KEGG" id="cbv:U729_2135"/>
<dbReference type="SMART" id="SM00422">
    <property type="entry name" value="HTH_MERR"/>
    <property type="match status" value="1"/>
</dbReference>
<evidence type="ECO:0000256" key="1">
    <source>
        <dbReference type="ARBA" id="ARBA00023125"/>
    </source>
</evidence>
<feature type="coiled-coil region" evidence="2">
    <location>
        <begin position="83"/>
        <end position="110"/>
    </location>
</feature>
<dbReference type="Gene3D" id="1.10.1660.10">
    <property type="match status" value="1"/>
</dbReference>
<evidence type="ECO:0000313" key="4">
    <source>
        <dbReference type="EMBL" id="AIY83911.1"/>
    </source>
</evidence>
<dbReference type="eggNOG" id="COG0789">
    <property type="taxonomic scope" value="Bacteria"/>
</dbReference>
<dbReference type="CDD" id="cd01109">
    <property type="entry name" value="HTH_YyaN"/>
    <property type="match status" value="1"/>
</dbReference>